<keyword evidence="2 9" id="KW-0489">Methyltransferase</keyword>
<dbReference type="InterPro" id="IPR029063">
    <property type="entry name" value="SAM-dependent_MTases_sf"/>
</dbReference>
<dbReference type="PROSITE" id="PS00092">
    <property type="entry name" value="N6_MTASE"/>
    <property type="match status" value="1"/>
</dbReference>
<keyword evidence="3 9" id="KW-0808">Transferase</keyword>
<dbReference type="GO" id="GO:0009007">
    <property type="term" value="F:site-specific DNA-methyltransferase (adenine-specific) activity"/>
    <property type="evidence" value="ECO:0007669"/>
    <property type="project" value="UniProtKB-EC"/>
</dbReference>
<evidence type="ECO:0000256" key="2">
    <source>
        <dbReference type="ARBA" id="ARBA00022603"/>
    </source>
</evidence>
<dbReference type="OrthoDB" id="9815272at2"/>
<dbReference type="GO" id="GO:0003677">
    <property type="term" value="F:DNA binding"/>
    <property type="evidence" value="ECO:0007669"/>
    <property type="project" value="UniProtKB-KW"/>
</dbReference>
<dbReference type="InterPro" id="IPR003356">
    <property type="entry name" value="DNA_methylase_A-5"/>
</dbReference>
<feature type="domain" description="DNA methylase adenine-specific" evidence="7">
    <location>
        <begin position="37"/>
        <end position="274"/>
    </location>
</feature>
<name>A0A1T4WRF3_9CLOT</name>
<proteinExistence type="predicted"/>
<sequence length="576" mass="67662">MIKEFKQDVKSIYESIINFKDADIEGFKQKWDVKNYIADVYQTLSKKELKKETGSFYTPIEIVEFMTDRIVEEINFNGKLNFKIVDPSCGGGYFLIRIFEKLKEKMKSIGTQNIDEHIIKNNIYGYDIDEYAVMITVIELYERGGYVPKNIILGDFLTSDLQKFDIVIGNPPYMGHKILTGEYRSMLYEMYGEVFSDKADLSYCFIKKSIDALNERGRLVFITSRYMLEALNAEGIRRYIKNKIRIKSIVDFYGIRLIKGAGVDNIIIDFVKDDKIEDIEYFRLLEKAKGKGKRVFQDINDGRCEFVKNIMVNANSLEDNGWIFLSKSEREVLNKIKGICISDICESFQGIITGCDKAFVLKKDLAKKLNIEENLLKPWIKSSNIEKFMVMPSDDVIIYSNIIDDINKYEKAINFIERFKPALENRRECRKGVRKWYELQWGRDESIFENEKIIFPYKSSSNRFSLDFGSYFSADVYMIKIRDMFLKTTSYKYLCGVLNSSIYEFYIKSMAKKLGDNMYEYYPNKIMSIKIPQYIKEIEDEVNNFKEDTIYRIDMILCKTFGITEDEYDIIRSWCS</sequence>
<evidence type="ECO:0000313" key="9">
    <source>
        <dbReference type="EMBL" id="SKA79687.1"/>
    </source>
</evidence>
<dbReference type="SUPFAM" id="SSF53335">
    <property type="entry name" value="S-adenosyl-L-methionine-dependent methyltransferases"/>
    <property type="match status" value="1"/>
</dbReference>
<accession>A0A1T4WRF3</accession>
<evidence type="ECO:0000259" key="8">
    <source>
        <dbReference type="Pfam" id="PF12950"/>
    </source>
</evidence>
<dbReference type="EC" id="2.1.1.72" evidence="1"/>
<evidence type="ECO:0000256" key="4">
    <source>
        <dbReference type="ARBA" id="ARBA00022747"/>
    </source>
</evidence>
<dbReference type="PANTHER" id="PTHR33841:SF6">
    <property type="entry name" value="TYPE II METHYLTRANSFERASE M.HINDII"/>
    <property type="match status" value="1"/>
</dbReference>
<evidence type="ECO:0000259" key="7">
    <source>
        <dbReference type="Pfam" id="PF02384"/>
    </source>
</evidence>
<protein>
    <recommendedName>
        <fullName evidence="1">site-specific DNA-methyltransferase (adenine-specific)</fullName>
        <ecNumber evidence="1">2.1.1.72</ecNumber>
    </recommendedName>
</protein>
<dbReference type="PRINTS" id="PR00507">
    <property type="entry name" value="N12N6MTFRASE"/>
</dbReference>
<dbReference type="InterPro" id="IPR025931">
    <property type="entry name" value="TaqI_C"/>
</dbReference>
<keyword evidence="5" id="KW-0238">DNA-binding</keyword>
<dbReference type="GO" id="GO:0032259">
    <property type="term" value="P:methylation"/>
    <property type="evidence" value="ECO:0007669"/>
    <property type="project" value="UniProtKB-KW"/>
</dbReference>
<dbReference type="PANTHER" id="PTHR33841">
    <property type="entry name" value="DNA METHYLTRANSFERASE YEEA-RELATED"/>
    <property type="match status" value="1"/>
</dbReference>
<gene>
    <name evidence="9" type="ORF">SAMN05443428_103112</name>
</gene>
<feature type="domain" description="TaqI-like C-terminal specificity" evidence="8">
    <location>
        <begin position="406"/>
        <end position="528"/>
    </location>
</feature>
<reference evidence="10" key="1">
    <citation type="submission" date="2017-02" db="EMBL/GenBank/DDBJ databases">
        <authorList>
            <person name="Varghese N."/>
            <person name="Submissions S."/>
        </authorList>
    </citation>
    <scope>NUCLEOTIDE SEQUENCE [LARGE SCALE GENOMIC DNA]</scope>
    <source>
        <strain evidence="10">USBA 833</strain>
    </source>
</reference>
<evidence type="ECO:0000256" key="1">
    <source>
        <dbReference type="ARBA" id="ARBA00011900"/>
    </source>
</evidence>
<dbReference type="CDD" id="cd02440">
    <property type="entry name" value="AdoMet_MTases"/>
    <property type="match status" value="1"/>
</dbReference>
<dbReference type="RefSeq" id="WP_078695572.1">
    <property type="nucleotide sequence ID" value="NZ_FUYH01000003.1"/>
</dbReference>
<dbReference type="InterPro" id="IPR002052">
    <property type="entry name" value="DNA_methylase_N6_adenine_CS"/>
</dbReference>
<dbReference type="Proteomes" id="UP000190105">
    <property type="component" value="Unassembled WGS sequence"/>
</dbReference>
<dbReference type="EMBL" id="FUYH01000003">
    <property type="protein sequence ID" value="SKA79687.1"/>
    <property type="molecule type" value="Genomic_DNA"/>
</dbReference>
<comment type="catalytic activity">
    <reaction evidence="6">
        <text>a 2'-deoxyadenosine in DNA + S-adenosyl-L-methionine = an N(6)-methyl-2'-deoxyadenosine in DNA + S-adenosyl-L-homocysteine + H(+)</text>
        <dbReference type="Rhea" id="RHEA:15197"/>
        <dbReference type="Rhea" id="RHEA-COMP:12418"/>
        <dbReference type="Rhea" id="RHEA-COMP:12419"/>
        <dbReference type="ChEBI" id="CHEBI:15378"/>
        <dbReference type="ChEBI" id="CHEBI:57856"/>
        <dbReference type="ChEBI" id="CHEBI:59789"/>
        <dbReference type="ChEBI" id="CHEBI:90615"/>
        <dbReference type="ChEBI" id="CHEBI:90616"/>
        <dbReference type="EC" id="2.1.1.72"/>
    </reaction>
</comment>
<evidence type="ECO:0000256" key="5">
    <source>
        <dbReference type="ARBA" id="ARBA00023125"/>
    </source>
</evidence>
<dbReference type="Gene3D" id="3.40.50.150">
    <property type="entry name" value="Vaccinia Virus protein VP39"/>
    <property type="match status" value="1"/>
</dbReference>
<evidence type="ECO:0000313" key="10">
    <source>
        <dbReference type="Proteomes" id="UP000190105"/>
    </source>
</evidence>
<dbReference type="Pfam" id="PF12950">
    <property type="entry name" value="TaqI_C"/>
    <property type="match status" value="1"/>
</dbReference>
<dbReference type="GO" id="GO:0008170">
    <property type="term" value="F:N-methyltransferase activity"/>
    <property type="evidence" value="ECO:0007669"/>
    <property type="project" value="InterPro"/>
</dbReference>
<dbReference type="Pfam" id="PF02384">
    <property type="entry name" value="N6_Mtase"/>
    <property type="match status" value="1"/>
</dbReference>
<organism evidence="9 10">
    <name type="scientific">Caloramator quimbayensis</name>
    <dbReference type="NCBI Taxonomy" id="1147123"/>
    <lineage>
        <taxon>Bacteria</taxon>
        <taxon>Bacillati</taxon>
        <taxon>Bacillota</taxon>
        <taxon>Clostridia</taxon>
        <taxon>Eubacteriales</taxon>
        <taxon>Clostridiaceae</taxon>
        <taxon>Caloramator</taxon>
    </lineage>
</organism>
<dbReference type="AlphaFoldDB" id="A0A1T4WRF3"/>
<dbReference type="InterPro" id="IPR050953">
    <property type="entry name" value="N4_N6_ade-DNA_methylase"/>
</dbReference>
<evidence type="ECO:0000256" key="6">
    <source>
        <dbReference type="ARBA" id="ARBA00047942"/>
    </source>
</evidence>
<evidence type="ECO:0000256" key="3">
    <source>
        <dbReference type="ARBA" id="ARBA00022679"/>
    </source>
</evidence>
<keyword evidence="4" id="KW-0680">Restriction system</keyword>
<keyword evidence="10" id="KW-1185">Reference proteome</keyword>
<dbReference type="GO" id="GO:0009307">
    <property type="term" value="P:DNA restriction-modification system"/>
    <property type="evidence" value="ECO:0007669"/>
    <property type="project" value="UniProtKB-KW"/>
</dbReference>
<dbReference type="STRING" id="1147123.SAMN05443428_103112"/>